<evidence type="ECO:0008006" key="4">
    <source>
        <dbReference type="Google" id="ProtNLM"/>
    </source>
</evidence>
<dbReference type="OMA" id="PCAKTME"/>
<feature type="transmembrane region" description="Helical" evidence="1">
    <location>
        <begin position="27"/>
        <end position="48"/>
    </location>
</feature>
<evidence type="ECO:0000256" key="1">
    <source>
        <dbReference type="SAM" id="Phobius"/>
    </source>
</evidence>
<organism evidence="2 3">
    <name type="scientific">Varanus komodoensis</name>
    <name type="common">Komodo dragon</name>
    <dbReference type="NCBI Taxonomy" id="61221"/>
    <lineage>
        <taxon>Eukaryota</taxon>
        <taxon>Metazoa</taxon>
        <taxon>Chordata</taxon>
        <taxon>Craniata</taxon>
        <taxon>Vertebrata</taxon>
        <taxon>Euteleostomi</taxon>
        <taxon>Lepidosauria</taxon>
        <taxon>Squamata</taxon>
        <taxon>Bifurcata</taxon>
        <taxon>Unidentata</taxon>
        <taxon>Episquamata</taxon>
        <taxon>Toxicofera</taxon>
        <taxon>Anguimorpha</taxon>
        <taxon>Paleoanguimorpha</taxon>
        <taxon>Varanoidea</taxon>
        <taxon>Varanidae</taxon>
        <taxon>Varanus</taxon>
    </lineage>
</organism>
<reference evidence="2" key="1">
    <citation type="submission" date="2025-08" db="UniProtKB">
        <authorList>
            <consortium name="Ensembl"/>
        </authorList>
    </citation>
    <scope>IDENTIFICATION</scope>
</reference>
<feature type="transmembrane region" description="Helical" evidence="1">
    <location>
        <begin position="84"/>
        <end position="108"/>
    </location>
</feature>
<keyword evidence="1" id="KW-0472">Membrane</keyword>
<dbReference type="GO" id="GO:0050910">
    <property type="term" value="P:detection of mechanical stimulus involved in sensory perception of sound"/>
    <property type="evidence" value="ECO:0007669"/>
    <property type="project" value="TreeGrafter"/>
</dbReference>
<keyword evidence="1" id="KW-1133">Transmembrane helix</keyword>
<reference evidence="2" key="2">
    <citation type="submission" date="2025-09" db="UniProtKB">
        <authorList>
            <consortium name="Ensembl"/>
        </authorList>
    </citation>
    <scope>IDENTIFICATION</scope>
</reference>
<accession>A0A8D2IQ49</accession>
<sequence length="189" mass="21308">MYFQSWAVMSSNVPHERVFKASKSNNFYMGLLLLILFLSVLPVAYTIMSLPPSFDCGPFSGKKKMYDVIRETITHDFPPLVAKILSYLTNPGLIMTAILLMVLTIYYLNAVAEAYQHANADLKKKMQMVQCLEEKNKKNNKSSANPALQDLEDLLVPCAKTMEEPRLAEGKKLFPVAAAALLSAIYFFW</sequence>
<dbReference type="GO" id="GO:0008381">
    <property type="term" value="F:mechanosensitive monoatomic ion channel activity"/>
    <property type="evidence" value="ECO:0007669"/>
    <property type="project" value="TreeGrafter"/>
</dbReference>
<proteinExistence type="predicted"/>
<name>A0A8D2IQ49_VARKO</name>
<evidence type="ECO:0000313" key="3">
    <source>
        <dbReference type="Proteomes" id="UP000694545"/>
    </source>
</evidence>
<keyword evidence="1" id="KW-0812">Transmembrane</keyword>
<dbReference type="InterPro" id="IPR038900">
    <property type="entry name" value="TMC"/>
</dbReference>
<dbReference type="GO" id="GO:0005245">
    <property type="term" value="F:voltage-gated calcium channel activity"/>
    <property type="evidence" value="ECO:0007669"/>
    <property type="project" value="TreeGrafter"/>
</dbReference>
<evidence type="ECO:0000313" key="2">
    <source>
        <dbReference type="Ensembl" id="ENSVKKP00000004195.1"/>
    </source>
</evidence>
<dbReference type="GO" id="GO:0060005">
    <property type="term" value="P:vestibular reflex"/>
    <property type="evidence" value="ECO:0007669"/>
    <property type="project" value="TreeGrafter"/>
</dbReference>
<dbReference type="PANTHER" id="PTHR23302">
    <property type="entry name" value="TRANSMEMBRANE CHANNEL-RELATED"/>
    <property type="match status" value="1"/>
</dbReference>
<dbReference type="Ensembl" id="ENSVKKT00000004309.1">
    <property type="protein sequence ID" value="ENSVKKP00000004195.1"/>
    <property type="gene ID" value="ENSVKKG00000003140.1"/>
</dbReference>
<keyword evidence="3" id="KW-1185">Reference proteome</keyword>
<protein>
    <recommendedName>
        <fullName evidence="4">Transmembrane channel-like protein</fullName>
    </recommendedName>
</protein>
<dbReference type="PANTHER" id="PTHR23302:SF17">
    <property type="entry name" value="TRANSMEMBRANE CHANNEL-LIKE PROTEIN 2"/>
    <property type="match status" value="1"/>
</dbReference>
<dbReference type="AlphaFoldDB" id="A0A8D2IQ49"/>
<dbReference type="GO" id="GO:0005886">
    <property type="term" value="C:plasma membrane"/>
    <property type="evidence" value="ECO:0007669"/>
    <property type="project" value="InterPro"/>
</dbReference>
<dbReference type="Proteomes" id="UP000694545">
    <property type="component" value="Unplaced"/>
</dbReference>